<accession>A0A381WTL0</accession>
<evidence type="ECO:0000313" key="1">
    <source>
        <dbReference type="EMBL" id="SVA55835.1"/>
    </source>
</evidence>
<dbReference type="EMBL" id="UINC01012838">
    <property type="protein sequence ID" value="SVA55835.1"/>
    <property type="molecule type" value="Genomic_DNA"/>
</dbReference>
<dbReference type="AlphaFoldDB" id="A0A381WTL0"/>
<gene>
    <name evidence="1" type="ORF">METZ01_LOCUS108689</name>
</gene>
<proteinExistence type="predicted"/>
<reference evidence="1" key="1">
    <citation type="submission" date="2018-05" db="EMBL/GenBank/DDBJ databases">
        <authorList>
            <person name="Lanie J.A."/>
            <person name="Ng W.-L."/>
            <person name="Kazmierczak K.M."/>
            <person name="Andrzejewski T.M."/>
            <person name="Davidsen T.M."/>
            <person name="Wayne K.J."/>
            <person name="Tettelin H."/>
            <person name="Glass J.I."/>
            <person name="Rusch D."/>
            <person name="Podicherti R."/>
            <person name="Tsui H.-C.T."/>
            <person name="Winkler M.E."/>
        </authorList>
    </citation>
    <scope>NUCLEOTIDE SEQUENCE</scope>
</reference>
<sequence>MMEADEIQNLIDECFENNSERLNLSRKGIKALPQSIGKLATLRYLILHSNRLT</sequence>
<name>A0A381WTL0_9ZZZZ</name>
<protein>
    <recommendedName>
        <fullName evidence="2">Leucine-rich repeat domain-containing protein</fullName>
    </recommendedName>
</protein>
<organism evidence="1">
    <name type="scientific">marine metagenome</name>
    <dbReference type="NCBI Taxonomy" id="408172"/>
    <lineage>
        <taxon>unclassified sequences</taxon>
        <taxon>metagenomes</taxon>
        <taxon>ecological metagenomes</taxon>
    </lineage>
</organism>
<evidence type="ECO:0008006" key="2">
    <source>
        <dbReference type="Google" id="ProtNLM"/>
    </source>
</evidence>
<dbReference type="Gene3D" id="3.80.10.10">
    <property type="entry name" value="Ribonuclease Inhibitor"/>
    <property type="match status" value="1"/>
</dbReference>
<dbReference type="InterPro" id="IPR032675">
    <property type="entry name" value="LRR_dom_sf"/>
</dbReference>
<dbReference type="SUPFAM" id="SSF52075">
    <property type="entry name" value="Outer arm dynein light chain 1"/>
    <property type="match status" value="1"/>
</dbReference>